<dbReference type="InterPro" id="IPR034549">
    <property type="entry name" value="SPACA6"/>
</dbReference>
<dbReference type="PANTHER" id="PTHR37366:SF1">
    <property type="entry name" value="SPERM ACROSOME MEMBRANE-ASSOCIATED PROTEIN 6"/>
    <property type="match status" value="1"/>
</dbReference>
<keyword evidence="1" id="KW-0812">Transmembrane</keyword>
<sequence>MPIVEEFQQNINNDTVYEVRLQTAAEIFIIMASGLPRASRCFPPCGFQAEGTVYNCVTCQYDSCEFPLDCPSQEITVEENNRTQMWCHVPFVLPNDIQIVWRYAEIKTLLIDQFEEVTVGTDKLFSIPSARLDHSGTYQCEIFSQERSLVRIYYHLTVIPNEIVGYAELQDVFDKALLPAGQFLLLPSTPSSSLLKLPSPVFLIVCLTSLLLLLFLTLVVLMWCFSEKMDCVRDEEHGPQQNTDAS</sequence>
<proteinExistence type="predicted"/>
<dbReference type="SMART" id="SM00409">
    <property type="entry name" value="IG"/>
    <property type="match status" value="1"/>
</dbReference>
<dbReference type="Gene3D" id="2.60.40.10">
    <property type="entry name" value="Immunoglobulins"/>
    <property type="match status" value="1"/>
</dbReference>
<dbReference type="EMBL" id="JABFDY010000004">
    <property type="protein sequence ID" value="KAF7708154.1"/>
    <property type="molecule type" value="Genomic_DNA"/>
</dbReference>
<protein>
    <recommendedName>
        <fullName evidence="2">Ig-like domain-containing protein</fullName>
    </recommendedName>
</protein>
<dbReference type="PROSITE" id="PS50835">
    <property type="entry name" value="IG_LIKE"/>
    <property type="match status" value="1"/>
</dbReference>
<dbReference type="InterPro" id="IPR007110">
    <property type="entry name" value="Ig-like_dom"/>
</dbReference>
<dbReference type="PANTHER" id="PTHR37366">
    <property type="entry name" value="SPERM ACROSOME MEMBRANE-ASSOCIATED PROTEIN 6"/>
    <property type="match status" value="1"/>
</dbReference>
<organism evidence="3 4">
    <name type="scientific">Silurus meridionalis</name>
    <name type="common">Southern catfish</name>
    <name type="synonym">Silurus soldatovi meridionalis</name>
    <dbReference type="NCBI Taxonomy" id="175797"/>
    <lineage>
        <taxon>Eukaryota</taxon>
        <taxon>Metazoa</taxon>
        <taxon>Chordata</taxon>
        <taxon>Craniata</taxon>
        <taxon>Vertebrata</taxon>
        <taxon>Euteleostomi</taxon>
        <taxon>Actinopterygii</taxon>
        <taxon>Neopterygii</taxon>
        <taxon>Teleostei</taxon>
        <taxon>Ostariophysi</taxon>
        <taxon>Siluriformes</taxon>
        <taxon>Siluridae</taxon>
        <taxon>Silurus</taxon>
    </lineage>
</organism>
<keyword evidence="1" id="KW-0472">Membrane</keyword>
<accession>A0A8T0BMA6</accession>
<feature type="transmembrane region" description="Helical" evidence="1">
    <location>
        <begin position="201"/>
        <end position="225"/>
    </location>
</feature>
<evidence type="ECO:0000313" key="3">
    <source>
        <dbReference type="EMBL" id="KAF7708154.1"/>
    </source>
</evidence>
<keyword evidence="1" id="KW-1133">Transmembrane helix</keyword>
<dbReference type="Proteomes" id="UP000606274">
    <property type="component" value="Unassembled WGS sequence"/>
</dbReference>
<dbReference type="SUPFAM" id="SSF48726">
    <property type="entry name" value="Immunoglobulin"/>
    <property type="match status" value="1"/>
</dbReference>
<keyword evidence="4" id="KW-1185">Reference proteome</keyword>
<name>A0A8T0BMA6_SILME</name>
<evidence type="ECO:0000256" key="1">
    <source>
        <dbReference type="SAM" id="Phobius"/>
    </source>
</evidence>
<feature type="domain" description="Ig-like" evidence="2">
    <location>
        <begin position="67"/>
        <end position="150"/>
    </location>
</feature>
<gene>
    <name evidence="3" type="ORF">HF521_017211</name>
</gene>
<dbReference type="InterPro" id="IPR003599">
    <property type="entry name" value="Ig_sub"/>
</dbReference>
<dbReference type="GO" id="GO:0007342">
    <property type="term" value="P:fusion of sperm to egg plasma membrane involved in single fertilization"/>
    <property type="evidence" value="ECO:0007669"/>
    <property type="project" value="InterPro"/>
</dbReference>
<dbReference type="CDD" id="cd00096">
    <property type="entry name" value="Ig"/>
    <property type="match status" value="1"/>
</dbReference>
<dbReference type="InterPro" id="IPR036179">
    <property type="entry name" value="Ig-like_dom_sf"/>
</dbReference>
<reference evidence="3" key="1">
    <citation type="submission" date="2020-08" db="EMBL/GenBank/DDBJ databases">
        <title>Chromosome-level assembly of Southern catfish (Silurus meridionalis) provides insights into visual adaptation to the nocturnal and benthic lifestyles.</title>
        <authorList>
            <person name="Zhang Y."/>
            <person name="Wang D."/>
            <person name="Peng Z."/>
        </authorList>
    </citation>
    <scope>NUCLEOTIDE SEQUENCE</scope>
    <source>
        <strain evidence="3">SWU-2019-XX</strain>
        <tissue evidence="3">Muscle</tissue>
    </source>
</reference>
<evidence type="ECO:0000313" key="4">
    <source>
        <dbReference type="Proteomes" id="UP000606274"/>
    </source>
</evidence>
<dbReference type="InterPro" id="IPR013783">
    <property type="entry name" value="Ig-like_fold"/>
</dbReference>
<comment type="caution">
    <text evidence="3">The sequence shown here is derived from an EMBL/GenBank/DDBJ whole genome shotgun (WGS) entry which is preliminary data.</text>
</comment>
<dbReference type="AlphaFoldDB" id="A0A8T0BMA6"/>
<evidence type="ECO:0000259" key="2">
    <source>
        <dbReference type="PROSITE" id="PS50835"/>
    </source>
</evidence>